<evidence type="ECO:0000313" key="2">
    <source>
        <dbReference type="EMBL" id="MBM7592158.1"/>
    </source>
</evidence>
<sequence>MNDVTQQYLADAREVVIAGKLLLQGYTVSRPLSGACRYDLIAEKDGRFIKIQVKSLKRDSAYKNSPLPYPVYVLEAYSLNPVNGQKKGYTRMEVDVIVGYNHEEDCFAAVPLDDFKGKLSAVVHAKEGTRSQYFNSWQALSEV</sequence>
<reference evidence="2" key="1">
    <citation type="submission" date="2021-01" db="EMBL/GenBank/DDBJ databases">
        <title>Genomic Encyclopedia of Type Strains, Phase IV (KMG-IV): sequencing the most valuable type-strain genomes for metagenomic binning, comparative biology and taxonomic classification.</title>
        <authorList>
            <person name="Goeker M."/>
        </authorList>
    </citation>
    <scope>NUCLEOTIDE SEQUENCE</scope>
    <source>
        <strain evidence="2">DSM 25523</strain>
    </source>
</reference>
<dbReference type="Proteomes" id="UP000717624">
    <property type="component" value="Unassembled WGS sequence"/>
</dbReference>
<accession>A0A939BU42</accession>
<evidence type="ECO:0000259" key="1">
    <source>
        <dbReference type="Pfam" id="PF11645"/>
    </source>
</evidence>
<name>A0A939BU42_9BACL</name>
<feature type="domain" description="PD(D/E)XK endonuclease" evidence="1">
    <location>
        <begin position="6"/>
        <end position="135"/>
    </location>
</feature>
<dbReference type="Gene3D" id="3.40.1350.10">
    <property type="match status" value="1"/>
</dbReference>
<evidence type="ECO:0000313" key="3">
    <source>
        <dbReference type="Proteomes" id="UP000717624"/>
    </source>
</evidence>
<dbReference type="GO" id="GO:0003676">
    <property type="term" value="F:nucleic acid binding"/>
    <property type="evidence" value="ECO:0007669"/>
    <property type="project" value="InterPro"/>
</dbReference>
<keyword evidence="3" id="KW-1185">Reference proteome</keyword>
<dbReference type="InterPro" id="IPR021671">
    <property type="entry name" value="PD(D/E)XK_Endonuc"/>
</dbReference>
<dbReference type="AlphaFoldDB" id="A0A939BU42"/>
<gene>
    <name evidence="2" type="ORF">JOD01_003814</name>
</gene>
<dbReference type="RefSeq" id="WP_197029812.1">
    <property type="nucleotide sequence ID" value="NZ_BAABIN010000018.1"/>
</dbReference>
<organism evidence="2 3">
    <name type="scientific">Brevibacillus fulvus</name>
    <dbReference type="NCBI Taxonomy" id="1125967"/>
    <lineage>
        <taxon>Bacteria</taxon>
        <taxon>Bacillati</taxon>
        <taxon>Bacillota</taxon>
        <taxon>Bacilli</taxon>
        <taxon>Bacillales</taxon>
        <taxon>Paenibacillaceae</taxon>
        <taxon>Brevibacillus</taxon>
    </lineage>
</organism>
<protein>
    <recommendedName>
        <fullName evidence="1">PD(D/E)XK endonuclease domain-containing protein</fullName>
    </recommendedName>
</protein>
<dbReference type="Pfam" id="PF11645">
    <property type="entry name" value="PDDEXK_5"/>
    <property type="match status" value="1"/>
</dbReference>
<dbReference type="InterPro" id="IPR011856">
    <property type="entry name" value="tRNA_endonuc-like_dom_sf"/>
</dbReference>
<dbReference type="EMBL" id="JAFBEB010000020">
    <property type="protein sequence ID" value="MBM7592158.1"/>
    <property type="molecule type" value="Genomic_DNA"/>
</dbReference>
<proteinExistence type="predicted"/>
<comment type="caution">
    <text evidence="2">The sequence shown here is derived from an EMBL/GenBank/DDBJ whole genome shotgun (WGS) entry which is preliminary data.</text>
</comment>